<evidence type="ECO:0000313" key="2">
    <source>
        <dbReference type="Proteomes" id="UP001175271"/>
    </source>
</evidence>
<sequence length="97" mass="10960">MVRAMSHPHQATNSSSSANHFHHFSTTHTPASLLCALYIDVLPLKRRYSVFLSSGAPIRGCNPCPRHHELIGTGWPPKRLPYPDEFGIFLRFMCNKT</sequence>
<gene>
    <name evidence="1" type="ORF">QR680_000589</name>
</gene>
<dbReference type="EMBL" id="JAUCMV010000005">
    <property type="protein sequence ID" value="KAK0394145.1"/>
    <property type="molecule type" value="Genomic_DNA"/>
</dbReference>
<proteinExistence type="predicted"/>
<name>A0AA39LEF6_9BILA</name>
<protein>
    <submittedName>
        <fullName evidence="1">Uncharacterized protein</fullName>
    </submittedName>
</protein>
<dbReference type="AlphaFoldDB" id="A0AA39LEF6"/>
<organism evidence="1 2">
    <name type="scientific">Steinernema hermaphroditum</name>
    <dbReference type="NCBI Taxonomy" id="289476"/>
    <lineage>
        <taxon>Eukaryota</taxon>
        <taxon>Metazoa</taxon>
        <taxon>Ecdysozoa</taxon>
        <taxon>Nematoda</taxon>
        <taxon>Chromadorea</taxon>
        <taxon>Rhabditida</taxon>
        <taxon>Tylenchina</taxon>
        <taxon>Panagrolaimomorpha</taxon>
        <taxon>Strongyloidoidea</taxon>
        <taxon>Steinernematidae</taxon>
        <taxon>Steinernema</taxon>
    </lineage>
</organism>
<reference evidence="1" key="1">
    <citation type="submission" date="2023-06" db="EMBL/GenBank/DDBJ databases">
        <title>Genomic analysis of the entomopathogenic nematode Steinernema hermaphroditum.</title>
        <authorList>
            <person name="Schwarz E.M."/>
            <person name="Heppert J.K."/>
            <person name="Baniya A."/>
            <person name="Schwartz H.T."/>
            <person name="Tan C.-H."/>
            <person name="Antoshechkin I."/>
            <person name="Sternberg P.W."/>
            <person name="Goodrich-Blair H."/>
            <person name="Dillman A.R."/>
        </authorList>
    </citation>
    <scope>NUCLEOTIDE SEQUENCE</scope>
    <source>
        <strain evidence="1">PS9179</strain>
        <tissue evidence="1">Whole animal</tissue>
    </source>
</reference>
<comment type="caution">
    <text evidence="1">The sequence shown here is derived from an EMBL/GenBank/DDBJ whole genome shotgun (WGS) entry which is preliminary data.</text>
</comment>
<dbReference type="Proteomes" id="UP001175271">
    <property type="component" value="Unassembled WGS sequence"/>
</dbReference>
<accession>A0AA39LEF6</accession>
<evidence type="ECO:0000313" key="1">
    <source>
        <dbReference type="EMBL" id="KAK0394145.1"/>
    </source>
</evidence>
<keyword evidence="2" id="KW-1185">Reference proteome</keyword>